<protein>
    <submittedName>
        <fullName evidence="1">Uncharacterized protein</fullName>
    </submittedName>
</protein>
<organism evidence="1 2">
    <name type="scientific">Sousa chinensis</name>
    <name type="common">Indo-pacific humpbacked dolphin</name>
    <name type="synonym">Steno chinensis</name>
    <dbReference type="NCBI Taxonomy" id="103600"/>
    <lineage>
        <taxon>Eukaryota</taxon>
        <taxon>Metazoa</taxon>
        <taxon>Chordata</taxon>
        <taxon>Craniata</taxon>
        <taxon>Vertebrata</taxon>
        <taxon>Euteleostomi</taxon>
        <taxon>Mammalia</taxon>
        <taxon>Eutheria</taxon>
        <taxon>Laurasiatheria</taxon>
        <taxon>Artiodactyla</taxon>
        <taxon>Whippomorpha</taxon>
        <taxon>Cetacea</taxon>
        <taxon>Odontoceti</taxon>
        <taxon>Delphinidae</taxon>
        <taxon>Sousa</taxon>
    </lineage>
</organism>
<accession>A0A484GVR4</accession>
<name>A0A484GVR4_SOUCH</name>
<reference evidence="1 2" key="1">
    <citation type="journal article" date="2018" name="Genomics">
        <title>Molecular footprints of inshore aquatic adaptation in Indo-Pacific humpback dolphin (Sousa chinensis).</title>
        <authorList>
            <person name="Ming Y."/>
            <person name="Jian J."/>
            <person name="Yu F."/>
            <person name="Yu X."/>
            <person name="Wang J."/>
            <person name="Liu W."/>
        </authorList>
    </citation>
    <scope>NUCLEOTIDE SEQUENCE [LARGE SCALE GENOMIC DNA]</scope>
    <source>
        <strain evidence="1">MY-2018</strain>
        <tissue evidence="1">Skin</tissue>
    </source>
</reference>
<comment type="caution">
    <text evidence="1">The sequence shown here is derived from an EMBL/GenBank/DDBJ whole genome shotgun (WGS) entry which is preliminary data.</text>
</comment>
<gene>
    <name evidence="1" type="ORF">DBR06_SOUSAS7610111</name>
</gene>
<keyword evidence="2" id="KW-1185">Reference proteome</keyword>
<feature type="non-terminal residue" evidence="1">
    <location>
        <position position="49"/>
    </location>
</feature>
<dbReference type="EMBL" id="QWLN02004211">
    <property type="protein sequence ID" value="TEA39266.1"/>
    <property type="molecule type" value="Genomic_DNA"/>
</dbReference>
<sequence>MQGTSLVAWWLRLHAPNAGSPSSIPGQGTRSPMPQLKIVHAASKIPCAT</sequence>
<evidence type="ECO:0000313" key="2">
    <source>
        <dbReference type="Proteomes" id="UP000295264"/>
    </source>
</evidence>
<evidence type="ECO:0000313" key="1">
    <source>
        <dbReference type="EMBL" id="TEA39266.1"/>
    </source>
</evidence>
<dbReference type="AlphaFoldDB" id="A0A484GVR4"/>
<proteinExistence type="predicted"/>
<dbReference type="Proteomes" id="UP000295264">
    <property type="component" value="Unassembled WGS sequence"/>
</dbReference>